<dbReference type="EMBL" id="JAINVZ010000001">
    <property type="protein sequence ID" value="MBY8883590.1"/>
    <property type="molecule type" value="Genomic_DNA"/>
</dbReference>
<feature type="chain" id="PRO_5047409481" evidence="1">
    <location>
        <begin position="20"/>
        <end position="167"/>
    </location>
</feature>
<dbReference type="Pfam" id="PF14016">
    <property type="entry name" value="DUF4232"/>
    <property type="match status" value="1"/>
</dbReference>
<accession>A0ABS7QMG6</accession>
<name>A0ABS7QMG6_9ACTN</name>
<evidence type="ECO:0000259" key="2">
    <source>
        <dbReference type="Pfam" id="PF14016"/>
    </source>
</evidence>
<feature type="signal peptide" evidence="1">
    <location>
        <begin position="1"/>
        <end position="19"/>
    </location>
</feature>
<evidence type="ECO:0000256" key="1">
    <source>
        <dbReference type="SAM" id="SignalP"/>
    </source>
</evidence>
<keyword evidence="1" id="KW-0732">Signal</keyword>
<dbReference type="InterPro" id="IPR025326">
    <property type="entry name" value="DUF4232"/>
</dbReference>
<reference evidence="3 4" key="1">
    <citation type="submission" date="2021-08" db="EMBL/GenBank/DDBJ databases">
        <title>Streptomyces sp. PTM05 isolated from lichen.</title>
        <authorList>
            <person name="Somphong A."/>
            <person name="Phongsopitanun W."/>
            <person name="Tanasupawat S."/>
        </authorList>
    </citation>
    <scope>NUCLEOTIDE SEQUENCE [LARGE SCALE GENOMIC DNA]</scope>
    <source>
        <strain evidence="3 4">Ptm05</strain>
    </source>
</reference>
<keyword evidence="4" id="KW-1185">Reference proteome</keyword>
<sequence length="167" mass="17388">MTAVTAAATVGLGVTSAQAATPHQAVSAPRCDTSGLRVTVQNAPGQAGMSHDGVFLRFTNTSGHTCLLRGYPGLGLQDSAHKTLKSDVTWGSTYFDPTPGVRTLTLKPGADAWADLSWATAYPQITHSSYLVVTPPNARTYKTVAFKEPVGAGRLSVTALSLTKPSS</sequence>
<dbReference type="RefSeq" id="WP_222973255.1">
    <property type="nucleotide sequence ID" value="NZ_JAINVZ010000001.1"/>
</dbReference>
<organism evidence="3 4">
    <name type="scientific">Streptantibioticus parmotrematis</name>
    <dbReference type="NCBI Taxonomy" id="2873249"/>
    <lineage>
        <taxon>Bacteria</taxon>
        <taxon>Bacillati</taxon>
        <taxon>Actinomycetota</taxon>
        <taxon>Actinomycetes</taxon>
        <taxon>Kitasatosporales</taxon>
        <taxon>Streptomycetaceae</taxon>
        <taxon>Streptantibioticus</taxon>
    </lineage>
</organism>
<feature type="domain" description="DUF4232" evidence="2">
    <location>
        <begin position="31"/>
        <end position="159"/>
    </location>
</feature>
<gene>
    <name evidence="3" type="ORF">K7472_01850</name>
</gene>
<dbReference type="Proteomes" id="UP001198565">
    <property type="component" value="Unassembled WGS sequence"/>
</dbReference>
<proteinExistence type="predicted"/>
<protein>
    <submittedName>
        <fullName evidence="3">DUF4232 domain-containing protein</fullName>
    </submittedName>
</protein>
<comment type="caution">
    <text evidence="3">The sequence shown here is derived from an EMBL/GenBank/DDBJ whole genome shotgun (WGS) entry which is preliminary data.</text>
</comment>
<evidence type="ECO:0000313" key="3">
    <source>
        <dbReference type="EMBL" id="MBY8883590.1"/>
    </source>
</evidence>
<evidence type="ECO:0000313" key="4">
    <source>
        <dbReference type="Proteomes" id="UP001198565"/>
    </source>
</evidence>